<dbReference type="RefSeq" id="WP_072023471.1">
    <property type="nucleotide sequence ID" value="NZ_CP027569.1"/>
</dbReference>
<dbReference type="AlphaFoldDB" id="A0A2S0M991"/>
<reference evidence="1 2" key="1">
    <citation type="journal article" date="2018" name="Genome Announc.">
        <title>Complete genomes of two Megasphaera elsdenii strains, NCIMB 702410 and ATCC 25940.</title>
        <authorList>
            <person name="Hatmaker E.A."/>
            <person name="O'Dell K."/>
            <person name="Riley L.A."/>
            <person name="Klingeman D.M."/>
            <person name="Guss A.M."/>
        </authorList>
    </citation>
    <scope>NUCLEOTIDE SEQUENCE [LARGE SCALE GENOMIC DNA]</scope>
    <source>
        <strain evidence="1 2">NCIMB702410</strain>
    </source>
</reference>
<dbReference type="Proteomes" id="UP000238358">
    <property type="component" value="Chromosome"/>
</dbReference>
<protein>
    <submittedName>
        <fullName evidence="1">DUF2513 domain-containing protein</fullName>
    </submittedName>
</protein>
<name>A0A2S0M991_MEGEL</name>
<evidence type="ECO:0000313" key="1">
    <source>
        <dbReference type="EMBL" id="AVO28038.1"/>
    </source>
</evidence>
<dbReference type="EMBL" id="CP027569">
    <property type="protein sequence ID" value="AVO28038.1"/>
    <property type="molecule type" value="Genomic_DNA"/>
</dbReference>
<evidence type="ECO:0000313" key="2">
    <source>
        <dbReference type="Proteomes" id="UP000238358"/>
    </source>
</evidence>
<dbReference type="Pfam" id="PF10711">
    <property type="entry name" value="DUF2513"/>
    <property type="match status" value="1"/>
</dbReference>
<proteinExistence type="predicted"/>
<dbReference type="OrthoDB" id="6960201at2"/>
<gene>
    <name evidence="1" type="ORF">C6Y28_10590</name>
</gene>
<accession>A0A2S0M991</accession>
<organism evidence="1 2">
    <name type="scientific">Megasphaera elsdenii</name>
    <dbReference type="NCBI Taxonomy" id="907"/>
    <lineage>
        <taxon>Bacteria</taxon>
        <taxon>Bacillati</taxon>
        <taxon>Bacillota</taxon>
        <taxon>Negativicutes</taxon>
        <taxon>Veillonellales</taxon>
        <taxon>Veillonellaceae</taxon>
        <taxon>Megasphaera</taxon>
    </lineage>
</organism>
<sequence>MKRDLELIRLLLLWINDNCDGVHTYSARQIRLDGHSLAEINFNLRLMTDANLITLDPSPRANPNAKIIQFSRLTNDGFDFLESIRENSVWNKVKSKLEELGSSCTLAVIKELAIHVLESTAKP</sequence>
<dbReference type="InterPro" id="IPR019650">
    <property type="entry name" value="DUF2513"/>
</dbReference>